<proteinExistence type="predicted"/>
<evidence type="ECO:0000313" key="4">
    <source>
        <dbReference type="Proteomes" id="UP001303473"/>
    </source>
</evidence>
<dbReference type="PANTHER" id="PTHR43303:SF2">
    <property type="entry name" value="INDOLEAMINE 2,3-DIOXYGENASE PYRROLE 2,3-DIOXYGENASE (AFU_ORTHOLOGUE AFUA_5G01450"/>
    <property type="match status" value="1"/>
</dbReference>
<accession>A0AAN6NC22</accession>
<protein>
    <submittedName>
        <fullName evidence="3">NADPH dehydrogenase</fullName>
    </submittedName>
</protein>
<sequence>MRVLKSSRLLRISSTQQTLLTHQNTLYRTNWLHTGFKISYPKRHFQTQTSQQPIMTSQKKTASTPAPGVPFYTPAQSPPAGTAIAKEGIAVPTLFTPLTVRGMTLTNRFTVSPMCMYSADDGHLTDFHLVHLGSFAMRGAALTIVEASAVTPNGRISPEDSGIWQDSQIAPLKRIVDFVHSQGQKAAIQLAHAGRKASTLSPWHHKVRGQSEVATHEVGGWPDDVWGPSAVPFSPTYPMPKEMTIAEIEGLIQSFGEAAKRAVQAGFDAIEIHGAHGYLISNFLSPMSNTRTDQYGGSFENRIRFVVEVVKAIRAAIPESMPLFLRISATEWMEHTGKDTWDVAQTTELARLLPDLGVDLLDVSSGGNVYEQQIKIHPYYQVDIAGSIREVIKKEGKKLLIGAVGMITTAEMARSIVQEDGTLAGDGNGTVEMDTENGARAKADLVIMARQYLREPEFVLRTAHQLGVEVQWPRQYLRAGWRKDARI</sequence>
<dbReference type="Pfam" id="PF00724">
    <property type="entry name" value="Oxidored_FMN"/>
    <property type="match status" value="1"/>
</dbReference>
<feature type="compositionally biased region" description="Polar residues" evidence="1">
    <location>
        <begin position="47"/>
        <end position="64"/>
    </location>
</feature>
<dbReference type="CDD" id="cd02932">
    <property type="entry name" value="OYE_YqiM_FMN"/>
    <property type="match status" value="1"/>
</dbReference>
<comment type="caution">
    <text evidence="3">The sequence shown here is derived from an EMBL/GenBank/DDBJ whole genome shotgun (WGS) entry which is preliminary data.</text>
</comment>
<dbReference type="GO" id="GO:0003959">
    <property type="term" value="F:NADPH dehydrogenase activity"/>
    <property type="evidence" value="ECO:0007669"/>
    <property type="project" value="InterPro"/>
</dbReference>
<dbReference type="InterPro" id="IPR044152">
    <property type="entry name" value="YqjM-like"/>
</dbReference>
<dbReference type="InterPro" id="IPR013785">
    <property type="entry name" value="Aldolase_TIM"/>
</dbReference>
<dbReference type="GO" id="GO:0010181">
    <property type="term" value="F:FMN binding"/>
    <property type="evidence" value="ECO:0007669"/>
    <property type="project" value="InterPro"/>
</dbReference>
<dbReference type="SUPFAM" id="SSF51395">
    <property type="entry name" value="FMN-linked oxidoreductases"/>
    <property type="match status" value="1"/>
</dbReference>
<name>A0AAN6NC22_9PEZI</name>
<feature type="region of interest" description="Disordered" evidence="1">
    <location>
        <begin position="47"/>
        <end position="66"/>
    </location>
</feature>
<reference evidence="4" key="1">
    <citation type="journal article" date="2023" name="Mol. Phylogenet. Evol.">
        <title>Genome-scale phylogeny and comparative genomics of the fungal order Sordariales.</title>
        <authorList>
            <person name="Hensen N."/>
            <person name="Bonometti L."/>
            <person name="Westerberg I."/>
            <person name="Brannstrom I.O."/>
            <person name="Guillou S."/>
            <person name="Cros-Aarteil S."/>
            <person name="Calhoun S."/>
            <person name="Haridas S."/>
            <person name="Kuo A."/>
            <person name="Mondo S."/>
            <person name="Pangilinan J."/>
            <person name="Riley R."/>
            <person name="LaButti K."/>
            <person name="Andreopoulos B."/>
            <person name="Lipzen A."/>
            <person name="Chen C."/>
            <person name="Yan M."/>
            <person name="Daum C."/>
            <person name="Ng V."/>
            <person name="Clum A."/>
            <person name="Steindorff A."/>
            <person name="Ohm R.A."/>
            <person name="Martin F."/>
            <person name="Silar P."/>
            <person name="Natvig D.O."/>
            <person name="Lalanne C."/>
            <person name="Gautier V."/>
            <person name="Ament-Velasquez S.L."/>
            <person name="Kruys A."/>
            <person name="Hutchinson M.I."/>
            <person name="Powell A.J."/>
            <person name="Barry K."/>
            <person name="Miller A.N."/>
            <person name="Grigoriev I.V."/>
            <person name="Debuchy R."/>
            <person name="Gladieux P."/>
            <person name="Hiltunen Thoren M."/>
            <person name="Johannesson H."/>
        </authorList>
    </citation>
    <scope>NUCLEOTIDE SEQUENCE [LARGE SCALE GENOMIC DNA]</scope>
    <source>
        <strain evidence="4">CBS 340.73</strain>
    </source>
</reference>
<dbReference type="Gene3D" id="3.20.20.70">
    <property type="entry name" value="Aldolase class I"/>
    <property type="match status" value="1"/>
</dbReference>
<dbReference type="AlphaFoldDB" id="A0AAN6NC22"/>
<organism evidence="3 4">
    <name type="scientific">Diplogelasinospora grovesii</name>
    <dbReference type="NCBI Taxonomy" id="303347"/>
    <lineage>
        <taxon>Eukaryota</taxon>
        <taxon>Fungi</taxon>
        <taxon>Dikarya</taxon>
        <taxon>Ascomycota</taxon>
        <taxon>Pezizomycotina</taxon>
        <taxon>Sordariomycetes</taxon>
        <taxon>Sordariomycetidae</taxon>
        <taxon>Sordariales</taxon>
        <taxon>Diplogelasinosporaceae</taxon>
        <taxon>Diplogelasinospora</taxon>
    </lineage>
</organism>
<feature type="domain" description="NADH:flavin oxidoreductase/NADH oxidase N-terminal" evidence="2">
    <location>
        <begin position="94"/>
        <end position="420"/>
    </location>
</feature>
<dbReference type="PANTHER" id="PTHR43303">
    <property type="entry name" value="NADPH DEHYDROGENASE C23G7.10C-RELATED"/>
    <property type="match status" value="1"/>
</dbReference>
<dbReference type="EMBL" id="MU853782">
    <property type="protein sequence ID" value="KAK3941498.1"/>
    <property type="molecule type" value="Genomic_DNA"/>
</dbReference>
<evidence type="ECO:0000259" key="2">
    <source>
        <dbReference type="Pfam" id="PF00724"/>
    </source>
</evidence>
<gene>
    <name evidence="3" type="ORF">QBC46DRAFT_382344</name>
</gene>
<dbReference type="Proteomes" id="UP001303473">
    <property type="component" value="Unassembled WGS sequence"/>
</dbReference>
<keyword evidence="4" id="KW-1185">Reference proteome</keyword>
<evidence type="ECO:0000256" key="1">
    <source>
        <dbReference type="SAM" id="MobiDB-lite"/>
    </source>
</evidence>
<evidence type="ECO:0000313" key="3">
    <source>
        <dbReference type="EMBL" id="KAK3941498.1"/>
    </source>
</evidence>
<dbReference type="GO" id="GO:0050661">
    <property type="term" value="F:NADP binding"/>
    <property type="evidence" value="ECO:0007669"/>
    <property type="project" value="InterPro"/>
</dbReference>
<dbReference type="InterPro" id="IPR001155">
    <property type="entry name" value="OxRdtase_FMN_N"/>
</dbReference>